<name>A0A7W5ZVK0_9SPHN</name>
<dbReference type="InterPro" id="IPR019734">
    <property type="entry name" value="TPR_rpt"/>
</dbReference>
<keyword evidence="1" id="KW-0802">TPR repeat</keyword>
<gene>
    <name evidence="2" type="ORF">GGQ88_001557</name>
</gene>
<dbReference type="SUPFAM" id="SSF48452">
    <property type="entry name" value="TPR-like"/>
    <property type="match status" value="1"/>
</dbReference>
<dbReference type="RefSeq" id="WP_246385642.1">
    <property type="nucleotide sequence ID" value="NZ_JACICY010000003.1"/>
</dbReference>
<sequence length="168" mass="17177">MRYAPVALALSLIVGVTGSMGSAKNAAPLEPRVEALIKDGRAALSRGDSGAATDSFEAALAINPASPAPLIALADAARHEGLQGKAIHYYREALERDPNNVVAISGEGGAMVEKGALEKARRNLARLEGLCGKGCAETTDLAAAIARGPAPRVVSAEAVKPEPKVESN</sequence>
<dbReference type="EMBL" id="JACICY010000003">
    <property type="protein sequence ID" value="MBB3860291.1"/>
    <property type="molecule type" value="Genomic_DNA"/>
</dbReference>
<comment type="caution">
    <text evidence="2">The sequence shown here is derived from an EMBL/GenBank/DDBJ whole genome shotgun (WGS) entry which is preliminary data.</text>
</comment>
<proteinExistence type="predicted"/>
<dbReference type="Gene3D" id="1.25.40.10">
    <property type="entry name" value="Tetratricopeptide repeat domain"/>
    <property type="match status" value="1"/>
</dbReference>
<dbReference type="PROSITE" id="PS50005">
    <property type="entry name" value="TPR"/>
    <property type="match status" value="2"/>
</dbReference>
<dbReference type="AlphaFoldDB" id="A0A7W5ZVK0"/>
<evidence type="ECO:0000256" key="1">
    <source>
        <dbReference type="PROSITE-ProRule" id="PRU00339"/>
    </source>
</evidence>
<dbReference type="InterPro" id="IPR011990">
    <property type="entry name" value="TPR-like_helical_dom_sf"/>
</dbReference>
<dbReference type="Pfam" id="PF13181">
    <property type="entry name" value="TPR_8"/>
    <property type="match status" value="1"/>
</dbReference>
<evidence type="ECO:0000313" key="2">
    <source>
        <dbReference type="EMBL" id="MBB3860291.1"/>
    </source>
</evidence>
<feature type="repeat" description="TPR" evidence="1">
    <location>
        <begin position="33"/>
        <end position="66"/>
    </location>
</feature>
<accession>A0A7W5ZVK0</accession>
<organism evidence="2 3">
    <name type="scientific">Novosphingobium hassiacum</name>
    <dbReference type="NCBI Taxonomy" id="173676"/>
    <lineage>
        <taxon>Bacteria</taxon>
        <taxon>Pseudomonadati</taxon>
        <taxon>Pseudomonadota</taxon>
        <taxon>Alphaproteobacteria</taxon>
        <taxon>Sphingomonadales</taxon>
        <taxon>Sphingomonadaceae</taxon>
        <taxon>Novosphingobium</taxon>
    </lineage>
</organism>
<protein>
    <submittedName>
        <fullName evidence="2">Tfp pilus assembly protein PilF</fullName>
    </submittedName>
</protein>
<keyword evidence="3" id="KW-1185">Reference proteome</keyword>
<feature type="repeat" description="TPR" evidence="1">
    <location>
        <begin position="67"/>
        <end position="100"/>
    </location>
</feature>
<reference evidence="2 3" key="1">
    <citation type="submission" date="2020-08" db="EMBL/GenBank/DDBJ databases">
        <title>Genomic Encyclopedia of Type Strains, Phase IV (KMG-IV): sequencing the most valuable type-strain genomes for metagenomic binning, comparative biology and taxonomic classification.</title>
        <authorList>
            <person name="Goeker M."/>
        </authorList>
    </citation>
    <scope>NUCLEOTIDE SEQUENCE [LARGE SCALE GENOMIC DNA]</scope>
    <source>
        <strain evidence="2 3">DSM 14552</strain>
    </source>
</reference>
<dbReference type="SMART" id="SM00028">
    <property type="entry name" value="TPR"/>
    <property type="match status" value="2"/>
</dbReference>
<dbReference type="Proteomes" id="UP000562395">
    <property type="component" value="Unassembled WGS sequence"/>
</dbReference>
<evidence type="ECO:0000313" key="3">
    <source>
        <dbReference type="Proteomes" id="UP000562395"/>
    </source>
</evidence>